<dbReference type="Proteomes" id="UP001459277">
    <property type="component" value="Unassembled WGS sequence"/>
</dbReference>
<dbReference type="Pfam" id="PF06101">
    <property type="entry name" value="Vps62"/>
    <property type="match status" value="1"/>
</dbReference>
<accession>A0AAW2DA72</accession>
<name>A0AAW2DA72_9ROSI</name>
<dbReference type="PANTHER" id="PTHR48152">
    <property type="entry name" value="F1C9.34 PROTEIN"/>
    <property type="match status" value="1"/>
</dbReference>
<dbReference type="EMBL" id="JAZDWU010000003">
    <property type="protein sequence ID" value="KAL0006598.1"/>
    <property type="molecule type" value="Genomic_DNA"/>
</dbReference>
<dbReference type="PANTHER" id="PTHR48152:SF3">
    <property type="entry name" value="DUF946 FAMILY PROTEIN (DUF946)"/>
    <property type="match status" value="1"/>
</dbReference>
<sequence length="576" mass="64283">MALLFPMNLAKFASFVITLLVIVVAGDCIRVICRMSPCPKVNPPLPVETVFKLPAPLPIWPSGTGFATRFLSLGNLIVSEATDFEVVWRTRSGGPDNLGATFFEPSTTDDAAQGYKVLGYYSQPNNKPFTGRSVLAFDRYLRGNMKAPVDYNYVWSSMYSSDIDQDGFGYIWWPKCPDGYKALGLVVTNATQKPSLDKVSCLKDELTEQCENFNWIWGAEGINIYTTRPSARGTQAMGVHLGSFVAQVGGVMSDIACLKNINSDLSSTPTLEQIDPIIKAYSPWVYFHPDEKYLPASVEWFFENGGLLYKRGDEGNPVPVTPNGSNLPQGGSDDGAYWLNLPNDLDERDRVKRGDLAIARVYMHVKPMFGATFTDIAIWVYYPFNGPAKIRFGLLNFQLPHIGEHIGDWEHVTLRVNNFNGELQSIYFSQHKGGIWLDATDLEFQEGNKAAVYASRYGHAFYSKPGLVLDGKDGIGLRNDCEKADLYLDTGASYTLVAAEYLGSAVVEPPWLNYSRKWGPTVNHILKDEIDEVLKVIPKPLRGHFRKLFYKLPREILEEEGPSSIKAKVSWDGDEI</sequence>
<evidence type="ECO:0000313" key="1">
    <source>
        <dbReference type="EMBL" id="KAL0006598.1"/>
    </source>
</evidence>
<gene>
    <name evidence="1" type="ORF">SO802_008100</name>
</gene>
<comment type="caution">
    <text evidence="1">The sequence shown here is derived from an EMBL/GenBank/DDBJ whole genome shotgun (WGS) entry which is preliminary data.</text>
</comment>
<dbReference type="InterPro" id="IPR009291">
    <property type="entry name" value="Vps62"/>
</dbReference>
<protein>
    <submittedName>
        <fullName evidence="1">Uncharacterized protein</fullName>
    </submittedName>
</protein>
<proteinExistence type="predicted"/>
<dbReference type="AlphaFoldDB" id="A0AAW2DA72"/>
<organism evidence="1 2">
    <name type="scientific">Lithocarpus litseifolius</name>
    <dbReference type="NCBI Taxonomy" id="425828"/>
    <lineage>
        <taxon>Eukaryota</taxon>
        <taxon>Viridiplantae</taxon>
        <taxon>Streptophyta</taxon>
        <taxon>Embryophyta</taxon>
        <taxon>Tracheophyta</taxon>
        <taxon>Spermatophyta</taxon>
        <taxon>Magnoliopsida</taxon>
        <taxon>eudicotyledons</taxon>
        <taxon>Gunneridae</taxon>
        <taxon>Pentapetalae</taxon>
        <taxon>rosids</taxon>
        <taxon>fabids</taxon>
        <taxon>Fagales</taxon>
        <taxon>Fagaceae</taxon>
        <taxon>Lithocarpus</taxon>
    </lineage>
</organism>
<keyword evidence="2" id="KW-1185">Reference proteome</keyword>
<evidence type="ECO:0000313" key="2">
    <source>
        <dbReference type="Proteomes" id="UP001459277"/>
    </source>
</evidence>
<reference evidence="1 2" key="1">
    <citation type="submission" date="2024-01" db="EMBL/GenBank/DDBJ databases">
        <title>A telomere-to-telomere, gap-free genome of sweet tea (Lithocarpus litseifolius).</title>
        <authorList>
            <person name="Zhou J."/>
        </authorList>
    </citation>
    <scope>NUCLEOTIDE SEQUENCE [LARGE SCALE GENOMIC DNA]</scope>
    <source>
        <strain evidence="1">Zhou-2022a</strain>
        <tissue evidence="1">Leaf</tissue>
    </source>
</reference>